<comment type="caution">
    <text evidence="2">The sequence shown here is derived from an EMBL/GenBank/DDBJ whole genome shotgun (WGS) entry which is preliminary data.</text>
</comment>
<dbReference type="EMBL" id="JACEIK010000088">
    <property type="protein sequence ID" value="MCD7449200.1"/>
    <property type="molecule type" value="Genomic_DNA"/>
</dbReference>
<gene>
    <name evidence="2" type="ORF">HAX54_050413</name>
</gene>
<feature type="compositionally biased region" description="Basic residues" evidence="1">
    <location>
        <begin position="43"/>
        <end position="53"/>
    </location>
</feature>
<reference evidence="2 3" key="1">
    <citation type="journal article" date="2021" name="BMC Genomics">
        <title>Datura genome reveals duplications of psychoactive alkaloid biosynthetic genes and high mutation rate following tissue culture.</title>
        <authorList>
            <person name="Rajewski A."/>
            <person name="Carter-House D."/>
            <person name="Stajich J."/>
            <person name="Litt A."/>
        </authorList>
    </citation>
    <scope>NUCLEOTIDE SEQUENCE [LARGE SCALE GENOMIC DNA]</scope>
    <source>
        <strain evidence="2">AR-01</strain>
    </source>
</reference>
<sequence length="53" mass="5756">MLRVLEYVSCAEGPGDEYTSMTLSEKGAEAGRPGTLGTAPRQPARRYSRVSRP</sequence>
<keyword evidence="3" id="KW-1185">Reference proteome</keyword>
<organism evidence="2 3">
    <name type="scientific">Datura stramonium</name>
    <name type="common">Jimsonweed</name>
    <name type="synonym">Common thornapple</name>
    <dbReference type="NCBI Taxonomy" id="4076"/>
    <lineage>
        <taxon>Eukaryota</taxon>
        <taxon>Viridiplantae</taxon>
        <taxon>Streptophyta</taxon>
        <taxon>Embryophyta</taxon>
        <taxon>Tracheophyta</taxon>
        <taxon>Spermatophyta</taxon>
        <taxon>Magnoliopsida</taxon>
        <taxon>eudicotyledons</taxon>
        <taxon>Gunneridae</taxon>
        <taxon>Pentapetalae</taxon>
        <taxon>asterids</taxon>
        <taxon>lamiids</taxon>
        <taxon>Solanales</taxon>
        <taxon>Solanaceae</taxon>
        <taxon>Solanoideae</taxon>
        <taxon>Datureae</taxon>
        <taxon>Datura</taxon>
    </lineage>
</organism>
<evidence type="ECO:0000313" key="2">
    <source>
        <dbReference type="EMBL" id="MCD7449200.1"/>
    </source>
</evidence>
<evidence type="ECO:0000313" key="3">
    <source>
        <dbReference type="Proteomes" id="UP000823775"/>
    </source>
</evidence>
<dbReference type="Proteomes" id="UP000823775">
    <property type="component" value="Unassembled WGS sequence"/>
</dbReference>
<name>A0ABS8RQV6_DATST</name>
<proteinExistence type="predicted"/>
<evidence type="ECO:0000256" key="1">
    <source>
        <dbReference type="SAM" id="MobiDB-lite"/>
    </source>
</evidence>
<protein>
    <submittedName>
        <fullName evidence="2">Uncharacterized protein</fullName>
    </submittedName>
</protein>
<accession>A0ABS8RQV6</accession>
<feature type="region of interest" description="Disordered" evidence="1">
    <location>
        <begin position="14"/>
        <end position="53"/>
    </location>
</feature>